<dbReference type="InterPro" id="IPR019791">
    <property type="entry name" value="Haem_peroxidase_animal"/>
</dbReference>
<sequence length="94" mass="10357">MAFFKQPVSLSRNAIRAADYMDVTLQLVAAKLKSIYPVPFNVSDVLTAEQKTILNELTGCAYQFLPKVCSLSPYRTINGECNNRKSPILGASNT</sequence>
<protein>
    <submittedName>
        <fullName evidence="1">Uncharacterized protein</fullName>
    </submittedName>
</protein>
<keyword evidence="2" id="KW-1185">Reference proteome</keyword>
<proteinExistence type="predicted"/>
<name>A0ABN9G1I1_9NEOB</name>
<gene>
    <name evidence="1" type="ORF">SPARVUS_LOCUS12972258</name>
</gene>
<dbReference type="Proteomes" id="UP001162483">
    <property type="component" value="Unassembled WGS sequence"/>
</dbReference>
<dbReference type="PROSITE" id="PS50292">
    <property type="entry name" value="PEROXIDASE_3"/>
    <property type="match status" value="1"/>
</dbReference>
<evidence type="ECO:0000313" key="2">
    <source>
        <dbReference type="Proteomes" id="UP001162483"/>
    </source>
</evidence>
<evidence type="ECO:0000313" key="1">
    <source>
        <dbReference type="EMBL" id="CAI9601383.1"/>
    </source>
</evidence>
<dbReference type="EMBL" id="CATNWA010017561">
    <property type="protein sequence ID" value="CAI9601383.1"/>
    <property type="molecule type" value="Genomic_DNA"/>
</dbReference>
<organism evidence="1 2">
    <name type="scientific">Staurois parvus</name>
    <dbReference type="NCBI Taxonomy" id="386267"/>
    <lineage>
        <taxon>Eukaryota</taxon>
        <taxon>Metazoa</taxon>
        <taxon>Chordata</taxon>
        <taxon>Craniata</taxon>
        <taxon>Vertebrata</taxon>
        <taxon>Euteleostomi</taxon>
        <taxon>Amphibia</taxon>
        <taxon>Batrachia</taxon>
        <taxon>Anura</taxon>
        <taxon>Neobatrachia</taxon>
        <taxon>Ranoidea</taxon>
        <taxon>Ranidae</taxon>
        <taxon>Staurois</taxon>
    </lineage>
</organism>
<feature type="non-terminal residue" evidence="1">
    <location>
        <position position="94"/>
    </location>
</feature>
<accession>A0ABN9G1I1</accession>
<reference evidence="1" key="1">
    <citation type="submission" date="2023-05" db="EMBL/GenBank/DDBJ databases">
        <authorList>
            <person name="Stuckert A."/>
        </authorList>
    </citation>
    <scope>NUCLEOTIDE SEQUENCE</scope>
</reference>
<comment type="caution">
    <text evidence="1">The sequence shown here is derived from an EMBL/GenBank/DDBJ whole genome shotgun (WGS) entry which is preliminary data.</text>
</comment>